<dbReference type="InterPro" id="IPR045749">
    <property type="entry name" value="DUF6090"/>
</dbReference>
<keyword evidence="1" id="KW-0812">Transmembrane</keyword>
<dbReference type="Pfam" id="PF19578">
    <property type="entry name" value="DUF6090"/>
    <property type="match status" value="1"/>
</dbReference>
<reference evidence="2" key="1">
    <citation type="journal article" date="2015" name="Nature">
        <title>Complex archaea that bridge the gap between prokaryotes and eukaryotes.</title>
        <authorList>
            <person name="Spang A."/>
            <person name="Saw J.H."/>
            <person name="Jorgensen S.L."/>
            <person name="Zaremba-Niedzwiedzka K."/>
            <person name="Martijn J."/>
            <person name="Lind A.E."/>
            <person name="van Eijk R."/>
            <person name="Schleper C."/>
            <person name="Guy L."/>
            <person name="Ettema T.J."/>
        </authorList>
    </citation>
    <scope>NUCLEOTIDE SEQUENCE</scope>
</reference>
<keyword evidence="1" id="KW-1133">Transmembrane helix</keyword>
<sequence length="253" mass="29496">MIKFFRKLRWSTLSRKRFPKYFLYAMGEIILVVIGILIALGINNWNQKRISKDSLINYYERIHDELSYINPGLIYFSGDLDTLITANKRSLHILNLKNRDSLEQLKYTIGALGTSYVTDASFPITEEFLNQGNLARIQNKEIKVQFQRFGEWMIRLNSFDGYIKSQYATSIEPFFYDKVNYAQTVFSNYNQDGLVVGGPETDYGQFYNDMELWNLLTFKLESLNGHSRDLKSFTAYIKTLDSLIVKEIKATSK</sequence>
<dbReference type="EMBL" id="LAZR01000255">
    <property type="protein sequence ID" value="KKN78906.1"/>
    <property type="molecule type" value="Genomic_DNA"/>
</dbReference>
<comment type="caution">
    <text evidence="2">The sequence shown here is derived from an EMBL/GenBank/DDBJ whole genome shotgun (WGS) entry which is preliminary data.</text>
</comment>
<protein>
    <submittedName>
        <fullName evidence="2">Uncharacterized protein</fullName>
    </submittedName>
</protein>
<evidence type="ECO:0000313" key="2">
    <source>
        <dbReference type="EMBL" id="KKN78906.1"/>
    </source>
</evidence>
<keyword evidence="1" id="KW-0472">Membrane</keyword>
<dbReference type="AlphaFoldDB" id="A0A0F9VZS4"/>
<accession>A0A0F9VZS4</accession>
<organism evidence="2">
    <name type="scientific">marine sediment metagenome</name>
    <dbReference type="NCBI Taxonomy" id="412755"/>
    <lineage>
        <taxon>unclassified sequences</taxon>
        <taxon>metagenomes</taxon>
        <taxon>ecological metagenomes</taxon>
    </lineage>
</organism>
<name>A0A0F9VZS4_9ZZZZ</name>
<gene>
    <name evidence="2" type="ORF">LCGC14_0345270</name>
</gene>
<proteinExistence type="predicted"/>
<feature type="transmembrane region" description="Helical" evidence="1">
    <location>
        <begin position="21"/>
        <end position="42"/>
    </location>
</feature>
<evidence type="ECO:0000256" key="1">
    <source>
        <dbReference type="SAM" id="Phobius"/>
    </source>
</evidence>